<feature type="transmembrane region" description="Helical" evidence="7">
    <location>
        <begin position="50"/>
        <end position="67"/>
    </location>
</feature>
<comment type="similarity">
    <text evidence="2">Belongs to the drug/metabolite transporter (DMT) superfamily. Plant drug/metabolite exporter (P-DME) (TC 2.A.7.4) family.</text>
</comment>
<feature type="transmembrane region" description="Helical" evidence="7">
    <location>
        <begin position="142"/>
        <end position="160"/>
    </location>
</feature>
<feature type="region of interest" description="Disordered" evidence="6">
    <location>
        <begin position="411"/>
        <end position="442"/>
    </location>
</feature>
<name>A0AAV0GSG3_9ROSI</name>
<evidence type="ECO:0000256" key="5">
    <source>
        <dbReference type="ARBA" id="ARBA00023136"/>
    </source>
</evidence>
<dbReference type="Pfam" id="PF00892">
    <property type="entry name" value="EamA"/>
    <property type="match status" value="2"/>
</dbReference>
<feature type="transmembrane region" description="Helical" evidence="7">
    <location>
        <begin position="305"/>
        <end position="325"/>
    </location>
</feature>
<sequence length="442" mass="47840">MKMDKEDLGGKADGVKASSLMVVVQVAFAAANILYKLAADDGMNMQVMVAYRFLFATAFMVPLAIVFERKKQPTFTWKILLEVFLCGLLGGTLEKNFNAEALNLTSPTFVSAMSNLIPAITFLLAICFRMETLRWREKAGQAKMAGTLLGIGGAMLLTFYKGPVLELWPSTHIDLLAHHSHHGRRPITAASTPPPPPTSGHGHGQRHTLGALLSLGSCFSYALWLICQAKLNRRYPGCPYSVTAMMCVVACVQSVGLGLFVERDWEQWKLGCDVRLLTVAYSGIVASGLMVVLISWCVSKRGPLFVSIFNPLLLVTVAVAASLLLNDKLCLGSVLGSALIICGLYGVIWGKGQESKSNCENEKKKPPPPGVSRNVVVPVTDADEWPPADDGDHKKPKQGEVVVVISVSALDGKDEKSTSKAGQKEEVEDKEVVLSITTLPER</sequence>
<feature type="domain" description="EamA" evidence="8">
    <location>
        <begin position="209"/>
        <end position="348"/>
    </location>
</feature>
<proteinExistence type="inferred from homology"/>
<evidence type="ECO:0000259" key="8">
    <source>
        <dbReference type="Pfam" id="PF00892"/>
    </source>
</evidence>
<dbReference type="SUPFAM" id="SSF103481">
    <property type="entry name" value="Multidrug resistance efflux transporter EmrE"/>
    <property type="match status" value="2"/>
</dbReference>
<dbReference type="GO" id="GO:0022857">
    <property type="term" value="F:transmembrane transporter activity"/>
    <property type="evidence" value="ECO:0007669"/>
    <property type="project" value="InterPro"/>
</dbReference>
<feature type="transmembrane region" description="Helical" evidence="7">
    <location>
        <begin position="239"/>
        <end position="260"/>
    </location>
</feature>
<keyword evidence="4 7" id="KW-1133">Transmembrane helix</keyword>
<accession>A0AAV0GSG3</accession>
<evidence type="ECO:0000313" key="9">
    <source>
        <dbReference type="EMBL" id="CAI0375694.1"/>
    </source>
</evidence>
<feature type="transmembrane region" description="Helical" evidence="7">
    <location>
        <begin position="331"/>
        <end position="348"/>
    </location>
</feature>
<comment type="caution">
    <text evidence="9">The sequence shown here is derived from an EMBL/GenBank/DDBJ whole genome shotgun (WGS) entry which is preliminary data.</text>
</comment>
<dbReference type="InterPro" id="IPR030184">
    <property type="entry name" value="WAT1-related"/>
</dbReference>
<dbReference type="GO" id="GO:0016020">
    <property type="term" value="C:membrane"/>
    <property type="evidence" value="ECO:0007669"/>
    <property type="project" value="UniProtKB-SubCell"/>
</dbReference>
<dbReference type="InterPro" id="IPR037185">
    <property type="entry name" value="EmrE-like"/>
</dbReference>
<feature type="domain" description="EamA" evidence="8">
    <location>
        <begin position="19"/>
        <end position="158"/>
    </location>
</feature>
<evidence type="ECO:0000256" key="1">
    <source>
        <dbReference type="ARBA" id="ARBA00004141"/>
    </source>
</evidence>
<feature type="transmembrane region" description="Helical" evidence="7">
    <location>
        <begin position="79"/>
        <end position="97"/>
    </location>
</feature>
<dbReference type="Proteomes" id="UP001154282">
    <property type="component" value="Unassembled WGS sequence"/>
</dbReference>
<evidence type="ECO:0000256" key="4">
    <source>
        <dbReference type="ARBA" id="ARBA00022989"/>
    </source>
</evidence>
<keyword evidence="5 7" id="KW-0472">Membrane</keyword>
<feature type="region of interest" description="Disordered" evidence="6">
    <location>
        <begin position="356"/>
        <end position="399"/>
    </location>
</feature>
<reference evidence="9" key="1">
    <citation type="submission" date="2022-08" db="EMBL/GenBank/DDBJ databases">
        <authorList>
            <person name="Gutierrez-Valencia J."/>
        </authorList>
    </citation>
    <scope>NUCLEOTIDE SEQUENCE</scope>
</reference>
<feature type="compositionally biased region" description="Basic and acidic residues" evidence="6">
    <location>
        <begin position="356"/>
        <end position="365"/>
    </location>
</feature>
<dbReference type="AlphaFoldDB" id="A0AAV0GSG3"/>
<dbReference type="EMBL" id="CAMGYJ010000002">
    <property type="protein sequence ID" value="CAI0375694.1"/>
    <property type="molecule type" value="Genomic_DNA"/>
</dbReference>
<evidence type="ECO:0000256" key="7">
    <source>
        <dbReference type="SAM" id="Phobius"/>
    </source>
</evidence>
<feature type="transmembrane region" description="Helical" evidence="7">
    <location>
        <begin position="209"/>
        <end position="227"/>
    </location>
</feature>
<organism evidence="9 10">
    <name type="scientific">Linum tenue</name>
    <dbReference type="NCBI Taxonomy" id="586396"/>
    <lineage>
        <taxon>Eukaryota</taxon>
        <taxon>Viridiplantae</taxon>
        <taxon>Streptophyta</taxon>
        <taxon>Embryophyta</taxon>
        <taxon>Tracheophyta</taxon>
        <taxon>Spermatophyta</taxon>
        <taxon>Magnoliopsida</taxon>
        <taxon>eudicotyledons</taxon>
        <taxon>Gunneridae</taxon>
        <taxon>Pentapetalae</taxon>
        <taxon>rosids</taxon>
        <taxon>fabids</taxon>
        <taxon>Malpighiales</taxon>
        <taxon>Linaceae</taxon>
        <taxon>Linum</taxon>
    </lineage>
</organism>
<evidence type="ECO:0000256" key="2">
    <source>
        <dbReference type="ARBA" id="ARBA00007635"/>
    </source>
</evidence>
<feature type="compositionally biased region" description="Basic and acidic residues" evidence="6">
    <location>
        <begin position="411"/>
        <end position="432"/>
    </location>
</feature>
<gene>
    <name evidence="9" type="ORF">LITE_LOCUS703</name>
</gene>
<feature type="region of interest" description="Disordered" evidence="6">
    <location>
        <begin position="184"/>
        <end position="205"/>
    </location>
</feature>
<keyword evidence="10" id="KW-1185">Reference proteome</keyword>
<feature type="transmembrane region" description="Helical" evidence="7">
    <location>
        <begin position="280"/>
        <end position="298"/>
    </location>
</feature>
<evidence type="ECO:0000313" key="10">
    <source>
        <dbReference type="Proteomes" id="UP001154282"/>
    </source>
</evidence>
<dbReference type="PANTHER" id="PTHR31218">
    <property type="entry name" value="WAT1-RELATED PROTEIN"/>
    <property type="match status" value="1"/>
</dbReference>
<feature type="transmembrane region" description="Helical" evidence="7">
    <location>
        <begin position="20"/>
        <end position="38"/>
    </location>
</feature>
<feature type="transmembrane region" description="Helical" evidence="7">
    <location>
        <begin position="109"/>
        <end position="130"/>
    </location>
</feature>
<protein>
    <recommendedName>
        <fullName evidence="8">EamA domain-containing protein</fullName>
    </recommendedName>
</protein>
<keyword evidence="3 7" id="KW-0812">Transmembrane</keyword>
<comment type="subcellular location">
    <subcellularLocation>
        <location evidence="1">Membrane</location>
        <topology evidence="1">Multi-pass membrane protein</topology>
    </subcellularLocation>
</comment>
<evidence type="ECO:0000256" key="6">
    <source>
        <dbReference type="SAM" id="MobiDB-lite"/>
    </source>
</evidence>
<evidence type="ECO:0000256" key="3">
    <source>
        <dbReference type="ARBA" id="ARBA00022692"/>
    </source>
</evidence>
<dbReference type="InterPro" id="IPR000620">
    <property type="entry name" value="EamA_dom"/>
</dbReference>